<keyword evidence="3" id="KW-0732">Signal</keyword>
<dbReference type="PANTHER" id="PTHR10039">
    <property type="entry name" value="AMELOGENIN"/>
    <property type="match status" value="1"/>
</dbReference>
<dbReference type="InterPro" id="IPR056884">
    <property type="entry name" value="NPHP3-like_N"/>
</dbReference>
<evidence type="ECO:0000313" key="6">
    <source>
        <dbReference type="Proteomes" id="UP000807342"/>
    </source>
</evidence>
<comment type="caution">
    <text evidence="5">The sequence shown here is derived from an EMBL/GenBank/DDBJ whole genome shotgun (WGS) entry which is preliminary data.</text>
</comment>
<evidence type="ECO:0000256" key="3">
    <source>
        <dbReference type="SAM" id="SignalP"/>
    </source>
</evidence>
<dbReference type="Pfam" id="PF24883">
    <property type="entry name" value="NPHP3_N"/>
    <property type="match status" value="1"/>
</dbReference>
<dbReference type="AlphaFoldDB" id="A0A9P6BZF8"/>
<dbReference type="Proteomes" id="UP000807342">
    <property type="component" value="Unassembled WGS sequence"/>
</dbReference>
<organism evidence="5 6">
    <name type="scientific">Macrolepiota fuliginosa MF-IS2</name>
    <dbReference type="NCBI Taxonomy" id="1400762"/>
    <lineage>
        <taxon>Eukaryota</taxon>
        <taxon>Fungi</taxon>
        <taxon>Dikarya</taxon>
        <taxon>Basidiomycota</taxon>
        <taxon>Agaricomycotina</taxon>
        <taxon>Agaricomycetes</taxon>
        <taxon>Agaricomycetidae</taxon>
        <taxon>Agaricales</taxon>
        <taxon>Agaricineae</taxon>
        <taxon>Agaricaceae</taxon>
        <taxon>Macrolepiota</taxon>
    </lineage>
</organism>
<dbReference type="Gene3D" id="3.40.50.300">
    <property type="entry name" value="P-loop containing nucleotide triphosphate hydrolases"/>
    <property type="match status" value="1"/>
</dbReference>
<keyword evidence="1" id="KW-0677">Repeat</keyword>
<gene>
    <name evidence="5" type="ORF">P691DRAFT_777042</name>
</gene>
<feature type="signal peptide" evidence="3">
    <location>
        <begin position="1"/>
        <end position="30"/>
    </location>
</feature>
<dbReference type="InterPro" id="IPR027417">
    <property type="entry name" value="P-loop_NTPase"/>
</dbReference>
<proteinExistence type="predicted"/>
<name>A0A9P6BZF8_9AGAR</name>
<dbReference type="OrthoDB" id="6084525at2759"/>
<reference evidence="5" key="1">
    <citation type="submission" date="2020-11" db="EMBL/GenBank/DDBJ databases">
        <authorList>
            <consortium name="DOE Joint Genome Institute"/>
            <person name="Ahrendt S."/>
            <person name="Riley R."/>
            <person name="Andreopoulos W."/>
            <person name="Labutti K."/>
            <person name="Pangilinan J."/>
            <person name="Ruiz-Duenas F.J."/>
            <person name="Barrasa J.M."/>
            <person name="Sanchez-Garcia M."/>
            <person name="Camarero S."/>
            <person name="Miyauchi S."/>
            <person name="Serrano A."/>
            <person name="Linde D."/>
            <person name="Babiker R."/>
            <person name="Drula E."/>
            <person name="Ayuso-Fernandez I."/>
            <person name="Pacheco R."/>
            <person name="Padilla G."/>
            <person name="Ferreira P."/>
            <person name="Barriuso J."/>
            <person name="Kellner H."/>
            <person name="Castanera R."/>
            <person name="Alfaro M."/>
            <person name="Ramirez L."/>
            <person name="Pisabarro A.G."/>
            <person name="Kuo A."/>
            <person name="Tritt A."/>
            <person name="Lipzen A."/>
            <person name="He G."/>
            <person name="Yan M."/>
            <person name="Ng V."/>
            <person name="Cullen D."/>
            <person name="Martin F."/>
            <person name="Rosso M.-N."/>
            <person name="Henrissat B."/>
            <person name="Hibbett D."/>
            <person name="Martinez A.T."/>
            <person name="Grigoriev I.V."/>
        </authorList>
    </citation>
    <scope>NUCLEOTIDE SEQUENCE</scope>
    <source>
        <strain evidence="5">MF-IS2</strain>
    </source>
</reference>
<keyword evidence="6" id="KW-1185">Reference proteome</keyword>
<dbReference type="SUPFAM" id="SSF52540">
    <property type="entry name" value="P-loop containing nucleoside triphosphate hydrolases"/>
    <property type="match status" value="1"/>
</dbReference>
<evidence type="ECO:0000256" key="2">
    <source>
        <dbReference type="SAM" id="MobiDB-lite"/>
    </source>
</evidence>
<dbReference type="EMBL" id="MU151258">
    <property type="protein sequence ID" value="KAF9446211.1"/>
    <property type="molecule type" value="Genomic_DNA"/>
</dbReference>
<dbReference type="PANTHER" id="PTHR10039:SF17">
    <property type="entry name" value="FUNGAL STAND N-TERMINAL GOODBYE DOMAIN-CONTAINING PROTEIN-RELATED"/>
    <property type="match status" value="1"/>
</dbReference>
<evidence type="ECO:0000256" key="1">
    <source>
        <dbReference type="ARBA" id="ARBA00022737"/>
    </source>
</evidence>
<feature type="domain" description="NACHT" evidence="4">
    <location>
        <begin position="113"/>
        <end position="260"/>
    </location>
</feature>
<accession>A0A9P6BZF8</accession>
<dbReference type="InterPro" id="IPR007111">
    <property type="entry name" value="NACHT_NTPase"/>
</dbReference>
<dbReference type="PROSITE" id="PS50837">
    <property type="entry name" value="NACHT"/>
    <property type="match status" value="1"/>
</dbReference>
<sequence length="667" mass="75081">MGTPLLLILSLPSSLILNLPSSSLPRTSVAMPLLWGRPPTRSHAPAPEPNSLGVNKPAAPPVEGPNTKSRRYIRAETGRILKGLMKSKDTHPNTGAERPLQGTWFFDDGRKWDFLWLNGPAGVGKSAVAQTVAEYALEHDVLGAVYFFSRPNQRNKYIEVFITLAYQLAVRFPGYQTLVGAKLAAEPDLPTETPRVQFRKLIVEPLLSLSHERKRVIVLDGLDEYDDEDNQLEIIELINDLVRSNISLPIIWMICSRPESHLKRVFARPDYAIQCWREFLPIHTGESRSDTEKFIRGRFKKIHERYGECLEEDADGSWPPEVSIQQVIEKTLGLFVLADALLRYIGDPETRDPDQRLGEVLAFLEYLRITGSRNPMHALDLFYSRILSSIPDDHWSIARQILIASTFRIIGRNPMAAQPLCNLLGITRARFYSAMCRLHSVIRVPNPSYATNTPINFFHATFLDDLTDPDRAGRFSIGRRAANAGTTIARAGLRDFVLPGLRCLGSTMGLALVRQHQETIRNNEEVCRSLKAALSWPSEDARANWAHAEAAVYNFRFYLPDILCLLVSYSVLDDGLLDASRRFDFNVMAFTDGLNTIRPSLPGLNRRQKPHSIVRCPSMSEWDQALISAVEEQHPGSKPLEDFDNPLHENIFFLLGDGTNTTSAFAY</sequence>
<evidence type="ECO:0000313" key="5">
    <source>
        <dbReference type="EMBL" id="KAF9446211.1"/>
    </source>
</evidence>
<feature type="chain" id="PRO_5040151671" description="NACHT domain-containing protein" evidence="3">
    <location>
        <begin position="31"/>
        <end position="667"/>
    </location>
</feature>
<feature type="region of interest" description="Disordered" evidence="2">
    <location>
        <begin position="40"/>
        <end position="68"/>
    </location>
</feature>
<evidence type="ECO:0000259" key="4">
    <source>
        <dbReference type="PROSITE" id="PS50837"/>
    </source>
</evidence>
<protein>
    <recommendedName>
        <fullName evidence="4">NACHT domain-containing protein</fullName>
    </recommendedName>
</protein>